<evidence type="ECO:0000313" key="2">
    <source>
        <dbReference type="Proteomes" id="UP000215914"/>
    </source>
</evidence>
<dbReference type="Gramene" id="mRNA:HanXRQr2_Chr15g0687561">
    <property type="protein sequence ID" value="mRNA:HanXRQr2_Chr15g0687561"/>
    <property type="gene ID" value="HanXRQr2_Chr15g0687561"/>
</dbReference>
<dbReference type="AlphaFoldDB" id="A0A9K3DYZ9"/>
<sequence>MYDQTRFEPSTCVMLQKPNLSCKNGGEGFTRPTFPQKRDEFCGVVIIIGFCGHCYGRKSWSDEVTIEIKLELQRER</sequence>
<organism evidence="1 2">
    <name type="scientific">Helianthus annuus</name>
    <name type="common">Common sunflower</name>
    <dbReference type="NCBI Taxonomy" id="4232"/>
    <lineage>
        <taxon>Eukaryota</taxon>
        <taxon>Viridiplantae</taxon>
        <taxon>Streptophyta</taxon>
        <taxon>Embryophyta</taxon>
        <taxon>Tracheophyta</taxon>
        <taxon>Spermatophyta</taxon>
        <taxon>Magnoliopsida</taxon>
        <taxon>eudicotyledons</taxon>
        <taxon>Gunneridae</taxon>
        <taxon>Pentapetalae</taxon>
        <taxon>asterids</taxon>
        <taxon>campanulids</taxon>
        <taxon>Asterales</taxon>
        <taxon>Asteraceae</taxon>
        <taxon>Asteroideae</taxon>
        <taxon>Heliantheae alliance</taxon>
        <taxon>Heliantheae</taxon>
        <taxon>Helianthus</taxon>
    </lineage>
</organism>
<gene>
    <name evidence="1" type="ORF">HanXRQr2_Chr15g0687561</name>
</gene>
<protein>
    <submittedName>
        <fullName evidence="1">Uncharacterized protein</fullName>
    </submittedName>
</protein>
<comment type="caution">
    <text evidence="1">The sequence shown here is derived from an EMBL/GenBank/DDBJ whole genome shotgun (WGS) entry which is preliminary data.</text>
</comment>
<reference evidence="1" key="2">
    <citation type="submission" date="2020-06" db="EMBL/GenBank/DDBJ databases">
        <title>Helianthus annuus Genome sequencing and assembly Release 2.</title>
        <authorList>
            <person name="Gouzy J."/>
            <person name="Langlade N."/>
            <person name="Munos S."/>
        </authorList>
    </citation>
    <scope>NUCLEOTIDE SEQUENCE</scope>
    <source>
        <tissue evidence="1">Leaves</tissue>
    </source>
</reference>
<name>A0A9K3DYZ9_HELAN</name>
<proteinExistence type="predicted"/>
<reference evidence="1" key="1">
    <citation type="journal article" date="2017" name="Nature">
        <title>The sunflower genome provides insights into oil metabolism, flowering and Asterid evolution.</title>
        <authorList>
            <person name="Badouin H."/>
            <person name="Gouzy J."/>
            <person name="Grassa C.J."/>
            <person name="Murat F."/>
            <person name="Staton S.E."/>
            <person name="Cottret L."/>
            <person name="Lelandais-Briere C."/>
            <person name="Owens G.L."/>
            <person name="Carrere S."/>
            <person name="Mayjonade B."/>
            <person name="Legrand L."/>
            <person name="Gill N."/>
            <person name="Kane N.C."/>
            <person name="Bowers J.E."/>
            <person name="Hubner S."/>
            <person name="Bellec A."/>
            <person name="Berard A."/>
            <person name="Berges H."/>
            <person name="Blanchet N."/>
            <person name="Boniface M.C."/>
            <person name="Brunel D."/>
            <person name="Catrice O."/>
            <person name="Chaidir N."/>
            <person name="Claudel C."/>
            <person name="Donnadieu C."/>
            <person name="Faraut T."/>
            <person name="Fievet G."/>
            <person name="Helmstetter N."/>
            <person name="King M."/>
            <person name="Knapp S.J."/>
            <person name="Lai Z."/>
            <person name="Le Paslier M.C."/>
            <person name="Lippi Y."/>
            <person name="Lorenzon L."/>
            <person name="Mandel J.R."/>
            <person name="Marage G."/>
            <person name="Marchand G."/>
            <person name="Marquand E."/>
            <person name="Bret-Mestries E."/>
            <person name="Morien E."/>
            <person name="Nambeesan S."/>
            <person name="Nguyen T."/>
            <person name="Pegot-Espagnet P."/>
            <person name="Pouilly N."/>
            <person name="Raftis F."/>
            <person name="Sallet E."/>
            <person name="Schiex T."/>
            <person name="Thomas J."/>
            <person name="Vandecasteele C."/>
            <person name="Vares D."/>
            <person name="Vear F."/>
            <person name="Vautrin S."/>
            <person name="Crespi M."/>
            <person name="Mangin B."/>
            <person name="Burke J.M."/>
            <person name="Salse J."/>
            <person name="Munos S."/>
            <person name="Vincourt P."/>
            <person name="Rieseberg L.H."/>
            <person name="Langlade N.B."/>
        </authorList>
    </citation>
    <scope>NUCLEOTIDE SEQUENCE</scope>
    <source>
        <tissue evidence="1">Leaves</tissue>
    </source>
</reference>
<dbReference type="Proteomes" id="UP000215914">
    <property type="component" value="Unassembled WGS sequence"/>
</dbReference>
<dbReference type="EMBL" id="MNCJ02000330">
    <property type="protein sequence ID" value="KAF5764056.1"/>
    <property type="molecule type" value="Genomic_DNA"/>
</dbReference>
<keyword evidence="2" id="KW-1185">Reference proteome</keyword>
<accession>A0A9K3DYZ9</accession>
<evidence type="ECO:0000313" key="1">
    <source>
        <dbReference type="EMBL" id="KAF5764056.1"/>
    </source>
</evidence>